<reference evidence="2" key="1">
    <citation type="journal article" date="2019" name="Int. J. Syst. Evol. Microbiol.">
        <title>The Global Catalogue of Microorganisms (GCM) 10K type strain sequencing project: providing services to taxonomists for standard genome sequencing and annotation.</title>
        <authorList>
            <consortium name="The Broad Institute Genomics Platform"/>
            <consortium name="The Broad Institute Genome Sequencing Center for Infectious Disease"/>
            <person name="Wu L."/>
            <person name="Ma J."/>
        </authorList>
    </citation>
    <scope>NUCLEOTIDE SEQUENCE [LARGE SCALE GENOMIC DNA]</scope>
    <source>
        <strain evidence="2">CGMCC 1.15197</strain>
    </source>
</reference>
<accession>A0ABQ1URL4</accession>
<comment type="caution">
    <text evidence="1">The sequence shown here is derived from an EMBL/GenBank/DDBJ whole genome shotgun (WGS) entry which is preliminary data.</text>
</comment>
<dbReference type="RefSeq" id="WP_188815713.1">
    <property type="nucleotide sequence ID" value="NZ_BMHT01000008.1"/>
</dbReference>
<evidence type="ECO:0000313" key="1">
    <source>
        <dbReference type="EMBL" id="GGF23397.1"/>
    </source>
</evidence>
<name>A0ABQ1URL4_9BACT</name>
<sequence>MIASHYTFRTLSFQEQVVLVWDGGIYLATRYEEEDTVGLYHMSGGYFVELFYDHLENKMQEYTRTLTSTECLEDYACYIKLTDL</sequence>
<evidence type="ECO:0000313" key="2">
    <source>
        <dbReference type="Proteomes" id="UP000632273"/>
    </source>
</evidence>
<dbReference type="EMBL" id="BMHT01000008">
    <property type="protein sequence ID" value="GGF23397.1"/>
    <property type="molecule type" value="Genomic_DNA"/>
</dbReference>
<gene>
    <name evidence="1" type="ORF">GCM10011383_38770</name>
</gene>
<dbReference type="Proteomes" id="UP000632273">
    <property type="component" value="Unassembled WGS sequence"/>
</dbReference>
<keyword evidence="2" id="KW-1185">Reference proteome</keyword>
<protein>
    <submittedName>
        <fullName evidence="1">Uncharacterized protein</fullName>
    </submittedName>
</protein>
<proteinExistence type="predicted"/>
<organism evidence="1 2">
    <name type="scientific">Hymenobacter cavernae</name>
    <dbReference type="NCBI Taxonomy" id="2044852"/>
    <lineage>
        <taxon>Bacteria</taxon>
        <taxon>Pseudomonadati</taxon>
        <taxon>Bacteroidota</taxon>
        <taxon>Cytophagia</taxon>
        <taxon>Cytophagales</taxon>
        <taxon>Hymenobacteraceae</taxon>
        <taxon>Hymenobacter</taxon>
    </lineage>
</organism>